<dbReference type="EMBL" id="ML213517">
    <property type="protein sequence ID" value="TFK49113.1"/>
    <property type="molecule type" value="Genomic_DNA"/>
</dbReference>
<protein>
    <submittedName>
        <fullName evidence="1">Uncharacterized protein</fullName>
    </submittedName>
</protein>
<dbReference type="Proteomes" id="UP000305948">
    <property type="component" value="Unassembled WGS sequence"/>
</dbReference>
<sequence>MNDFDLCISGQEGVAPREGLYNAVDTAFKIELVMTYEDDFYHKSTSTCDAPIAGGRRPSTRSTYCQIGPGISDTSVLWETDAHNKSEALEVAAAETSLRAELPFKVLTQTDDLSSCFKRGCPDPDWRDCQKEHTDISSIHQKLESYSPRDQAGWWRCCT</sequence>
<organism evidence="1 2">
    <name type="scientific">Heliocybe sulcata</name>
    <dbReference type="NCBI Taxonomy" id="5364"/>
    <lineage>
        <taxon>Eukaryota</taxon>
        <taxon>Fungi</taxon>
        <taxon>Dikarya</taxon>
        <taxon>Basidiomycota</taxon>
        <taxon>Agaricomycotina</taxon>
        <taxon>Agaricomycetes</taxon>
        <taxon>Gloeophyllales</taxon>
        <taxon>Gloeophyllaceae</taxon>
        <taxon>Heliocybe</taxon>
    </lineage>
</organism>
<reference evidence="1 2" key="1">
    <citation type="journal article" date="2019" name="Nat. Ecol. Evol.">
        <title>Megaphylogeny resolves global patterns of mushroom evolution.</title>
        <authorList>
            <person name="Varga T."/>
            <person name="Krizsan K."/>
            <person name="Foldi C."/>
            <person name="Dima B."/>
            <person name="Sanchez-Garcia M."/>
            <person name="Sanchez-Ramirez S."/>
            <person name="Szollosi G.J."/>
            <person name="Szarkandi J.G."/>
            <person name="Papp V."/>
            <person name="Albert L."/>
            <person name="Andreopoulos W."/>
            <person name="Angelini C."/>
            <person name="Antonin V."/>
            <person name="Barry K.W."/>
            <person name="Bougher N.L."/>
            <person name="Buchanan P."/>
            <person name="Buyck B."/>
            <person name="Bense V."/>
            <person name="Catcheside P."/>
            <person name="Chovatia M."/>
            <person name="Cooper J."/>
            <person name="Damon W."/>
            <person name="Desjardin D."/>
            <person name="Finy P."/>
            <person name="Geml J."/>
            <person name="Haridas S."/>
            <person name="Hughes K."/>
            <person name="Justo A."/>
            <person name="Karasinski D."/>
            <person name="Kautmanova I."/>
            <person name="Kiss B."/>
            <person name="Kocsube S."/>
            <person name="Kotiranta H."/>
            <person name="LaButti K.M."/>
            <person name="Lechner B.E."/>
            <person name="Liimatainen K."/>
            <person name="Lipzen A."/>
            <person name="Lukacs Z."/>
            <person name="Mihaltcheva S."/>
            <person name="Morgado L.N."/>
            <person name="Niskanen T."/>
            <person name="Noordeloos M.E."/>
            <person name="Ohm R.A."/>
            <person name="Ortiz-Santana B."/>
            <person name="Ovrebo C."/>
            <person name="Racz N."/>
            <person name="Riley R."/>
            <person name="Savchenko A."/>
            <person name="Shiryaev A."/>
            <person name="Soop K."/>
            <person name="Spirin V."/>
            <person name="Szebenyi C."/>
            <person name="Tomsovsky M."/>
            <person name="Tulloss R.E."/>
            <person name="Uehling J."/>
            <person name="Grigoriev I.V."/>
            <person name="Vagvolgyi C."/>
            <person name="Papp T."/>
            <person name="Martin F.M."/>
            <person name="Miettinen O."/>
            <person name="Hibbett D.S."/>
            <person name="Nagy L.G."/>
        </authorList>
    </citation>
    <scope>NUCLEOTIDE SEQUENCE [LARGE SCALE GENOMIC DNA]</scope>
    <source>
        <strain evidence="1 2">OMC1185</strain>
    </source>
</reference>
<proteinExistence type="predicted"/>
<accession>A0A5C3MVW4</accession>
<evidence type="ECO:0000313" key="1">
    <source>
        <dbReference type="EMBL" id="TFK49113.1"/>
    </source>
</evidence>
<keyword evidence="2" id="KW-1185">Reference proteome</keyword>
<evidence type="ECO:0000313" key="2">
    <source>
        <dbReference type="Proteomes" id="UP000305948"/>
    </source>
</evidence>
<name>A0A5C3MVW4_9AGAM</name>
<gene>
    <name evidence="1" type="ORF">OE88DRAFT_468710</name>
</gene>
<dbReference type="AlphaFoldDB" id="A0A5C3MVW4"/>